<accession>A0AAD6SRU4</accession>
<gene>
    <name evidence="1" type="ORF">C8F04DRAFT_1363784</name>
</gene>
<dbReference type="Proteomes" id="UP001218188">
    <property type="component" value="Unassembled WGS sequence"/>
</dbReference>
<sequence>MSQSDRRIRLTEIDQQIPQLRLQLERIQGIESLTFPILKLPVEVTTEISVRCLPPCMPSRGIATSTPKLWPSLAFPASEPNTELLAARDHLLECWLARSGQYPLSFRVLELPHCDQRQVGRPCLRLLLEHSAQWRRIEIRMKLPGIRRALEAVKPPILLDFPRLEHLRIGAGGYESEDLGELRLLGPALQLRSIHLTLRRRPRELGFDFGGTGISWSQLTNRTPVPSG</sequence>
<organism evidence="1 2">
    <name type="scientific">Mycena alexandri</name>
    <dbReference type="NCBI Taxonomy" id="1745969"/>
    <lineage>
        <taxon>Eukaryota</taxon>
        <taxon>Fungi</taxon>
        <taxon>Dikarya</taxon>
        <taxon>Basidiomycota</taxon>
        <taxon>Agaricomycotina</taxon>
        <taxon>Agaricomycetes</taxon>
        <taxon>Agaricomycetidae</taxon>
        <taxon>Agaricales</taxon>
        <taxon>Marasmiineae</taxon>
        <taxon>Mycenaceae</taxon>
        <taxon>Mycena</taxon>
    </lineage>
</organism>
<evidence type="ECO:0000313" key="1">
    <source>
        <dbReference type="EMBL" id="KAJ7031360.1"/>
    </source>
</evidence>
<evidence type="ECO:0000313" key="2">
    <source>
        <dbReference type="Proteomes" id="UP001218188"/>
    </source>
</evidence>
<protein>
    <submittedName>
        <fullName evidence="1">Uncharacterized protein</fullName>
    </submittedName>
</protein>
<reference evidence="1" key="1">
    <citation type="submission" date="2023-03" db="EMBL/GenBank/DDBJ databases">
        <title>Massive genome expansion in bonnet fungi (Mycena s.s.) driven by repeated elements and novel gene families across ecological guilds.</title>
        <authorList>
            <consortium name="Lawrence Berkeley National Laboratory"/>
            <person name="Harder C.B."/>
            <person name="Miyauchi S."/>
            <person name="Viragh M."/>
            <person name="Kuo A."/>
            <person name="Thoen E."/>
            <person name="Andreopoulos B."/>
            <person name="Lu D."/>
            <person name="Skrede I."/>
            <person name="Drula E."/>
            <person name="Henrissat B."/>
            <person name="Morin E."/>
            <person name="Kohler A."/>
            <person name="Barry K."/>
            <person name="LaButti K."/>
            <person name="Morin E."/>
            <person name="Salamov A."/>
            <person name="Lipzen A."/>
            <person name="Mereny Z."/>
            <person name="Hegedus B."/>
            <person name="Baldrian P."/>
            <person name="Stursova M."/>
            <person name="Weitz H."/>
            <person name="Taylor A."/>
            <person name="Grigoriev I.V."/>
            <person name="Nagy L.G."/>
            <person name="Martin F."/>
            <person name="Kauserud H."/>
        </authorList>
    </citation>
    <scope>NUCLEOTIDE SEQUENCE</scope>
    <source>
        <strain evidence="1">CBHHK200</strain>
    </source>
</reference>
<dbReference type="AlphaFoldDB" id="A0AAD6SRU4"/>
<proteinExistence type="predicted"/>
<name>A0AAD6SRU4_9AGAR</name>
<keyword evidence="2" id="KW-1185">Reference proteome</keyword>
<dbReference type="EMBL" id="JARJCM010000082">
    <property type="protein sequence ID" value="KAJ7031360.1"/>
    <property type="molecule type" value="Genomic_DNA"/>
</dbReference>
<comment type="caution">
    <text evidence="1">The sequence shown here is derived from an EMBL/GenBank/DDBJ whole genome shotgun (WGS) entry which is preliminary data.</text>
</comment>